<reference evidence="2" key="1">
    <citation type="journal article" date="2014" name="Int. J. Syst. Evol. Microbiol.">
        <title>Complete genome sequence of Corynebacterium casei LMG S-19264T (=DSM 44701T), isolated from a smear-ripened cheese.</title>
        <authorList>
            <consortium name="US DOE Joint Genome Institute (JGI-PGF)"/>
            <person name="Walter F."/>
            <person name="Albersmeier A."/>
            <person name="Kalinowski J."/>
            <person name="Ruckert C."/>
        </authorList>
    </citation>
    <scope>NUCLEOTIDE SEQUENCE</scope>
    <source>
        <strain evidence="2">CGMCC 1.12919</strain>
    </source>
</reference>
<keyword evidence="1" id="KW-0732">Signal</keyword>
<dbReference type="EMBL" id="BMGG01000010">
    <property type="protein sequence ID" value="GGC88159.1"/>
    <property type="molecule type" value="Genomic_DNA"/>
</dbReference>
<dbReference type="PROSITE" id="PS51318">
    <property type="entry name" value="TAT"/>
    <property type="match status" value="1"/>
</dbReference>
<feature type="chain" id="PRO_5037861653" description="DUF1800 domain-containing protein" evidence="1">
    <location>
        <begin position="29"/>
        <end position="513"/>
    </location>
</feature>
<dbReference type="InterPro" id="IPR014917">
    <property type="entry name" value="DUF1800"/>
</dbReference>
<dbReference type="RefSeq" id="WP_188612137.1">
    <property type="nucleotide sequence ID" value="NZ_BMGG01000010.1"/>
</dbReference>
<keyword evidence="3" id="KW-1185">Reference proteome</keyword>
<feature type="signal peptide" evidence="1">
    <location>
        <begin position="1"/>
        <end position="28"/>
    </location>
</feature>
<comment type="caution">
    <text evidence="2">The sequence shown here is derived from an EMBL/GenBank/DDBJ whole genome shotgun (WGS) entry which is preliminary data.</text>
</comment>
<name>A0A916XP23_9HYPH</name>
<dbReference type="Proteomes" id="UP000637002">
    <property type="component" value="Unassembled WGS sequence"/>
</dbReference>
<dbReference type="InterPro" id="IPR006311">
    <property type="entry name" value="TAT_signal"/>
</dbReference>
<organism evidence="2 3">
    <name type="scientific">Chelatococcus reniformis</name>
    <dbReference type="NCBI Taxonomy" id="1494448"/>
    <lineage>
        <taxon>Bacteria</taxon>
        <taxon>Pseudomonadati</taxon>
        <taxon>Pseudomonadota</taxon>
        <taxon>Alphaproteobacteria</taxon>
        <taxon>Hyphomicrobiales</taxon>
        <taxon>Chelatococcaceae</taxon>
        <taxon>Chelatococcus</taxon>
    </lineage>
</organism>
<sequence length="513" mass="55617">MVLAQRRCLLGATAFVAVLLAAPLAVPAAVARDDAAAQKDLALLDAVTWGASPASFDRLAAMGREAWLRDQLHPGTGEALPEAVAAEIARLQPAGSLFERVAAFDAQAKAAAAEIDPTRREAAQAAHQTALTEAGRASVHQAILRALYTPAQLRERMTWFWLNRFNVFIGKANVRASVGDYVDTAIRPHALGRFRDLLAATLQHPAMLRYLDNADNAAGRINENYARELMERHTMGVGSGYTQADVEQLARILTGVGISSRAEPPRLKLLMQEDLVRDGLFEFNPARHAYGPKVLLGRPIQSRGFAEVDEALDILSRHPATARNVGRALATYFVGDTPAEALVQKLAATFTRTDGDIAAVLDELFHAPEFAVAAAGGRFKDPVRFVFSALRLAYDTRVIRNPATVQSWLTRLGEGLFLRSTPDGYPLASAAWTGPGQMVTRFEVARQIGSGPANLFKPAPESEAEPAFPLLQNRLYFTVLAGTLGERTQGVLARAVSPQDWNALFLASPEFMH</sequence>
<dbReference type="AlphaFoldDB" id="A0A916XP23"/>
<protein>
    <recommendedName>
        <fullName evidence="4">DUF1800 domain-containing protein</fullName>
    </recommendedName>
</protein>
<evidence type="ECO:0000313" key="3">
    <source>
        <dbReference type="Proteomes" id="UP000637002"/>
    </source>
</evidence>
<evidence type="ECO:0008006" key="4">
    <source>
        <dbReference type="Google" id="ProtNLM"/>
    </source>
</evidence>
<reference evidence="2" key="2">
    <citation type="submission" date="2020-09" db="EMBL/GenBank/DDBJ databases">
        <authorList>
            <person name="Sun Q."/>
            <person name="Zhou Y."/>
        </authorList>
    </citation>
    <scope>NUCLEOTIDE SEQUENCE</scope>
    <source>
        <strain evidence="2">CGMCC 1.12919</strain>
    </source>
</reference>
<proteinExistence type="predicted"/>
<gene>
    <name evidence="2" type="ORF">GCM10010994_52660</name>
</gene>
<evidence type="ECO:0000313" key="2">
    <source>
        <dbReference type="EMBL" id="GGC88159.1"/>
    </source>
</evidence>
<evidence type="ECO:0000256" key="1">
    <source>
        <dbReference type="SAM" id="SignalP"/>
    </source>
</evidence>
<accession>A0A916XP23</accession>
<dbReference type="Pfam" id="PF08811">
    <property type="entry name" value="DUF1800"/>
    <property type="match status" value="1"/>
</dbReference>